<keyword evidence="1" id="KW-0732">Signal</keyword>
<organism evidence="2 3">
    <name type="scientific">Periophthalmus magnuspinnatus</name>
    <dbReference type="NCBI Taxonomy" id="409849"/>
    <lineage>
        <taxon>Eukaryota</taxon>
        <taxon>Metazoa</taxon>
        <taxon>Chordata</taxon>
        <taxon>Craniata</taxon>
        <taxon>Vertebrata</taxon>
        <taxon>Euteleostomi</taxon>
        <taxon>Actinopterygii</taxon>
        <taxon>Neopterygii</taxon>
        <taxon>Teleostei</taxon>
        <taxon>Neoteleostei</taxon>
        <taxon>Acanthomorphata</taxon>
        <taxon>Gobiaria</taxon>
        <taxon>Gobiiformes</taxon>
        <taxon>Gobioidei</taxon>
        <taxon>Gobiidae</taxon>
        <taxon>Oxudercinae</taxon>
        <taxon>Periophthalmus</taxon>
    </lineage>
</organism>
<proteinExistence type="predicted"/>
<feature type="chain" id="PRO_5017404227" evidence="1">
    <location>
        <begin position="25"/>
        <end position="87"/>
    </location>
</feature>
<evidence type="ECO:0000313" key="2">
    <source>
        <dbReference type="Ensembl" id="ENSPMGP00000020932.1"/>
    </source>
</evidence>
<dbReference type="Ensembl" id="ENSPMGT00000022317.1">
    <property type="protein sequence ID" value="ENSPMGP00000020932.1"/>
    <property type="gene ID" value="ENSPMGG00000016976.1"/>
</dbReference>
<reference evidence="2" key="1">
    <citation type="submission" date="2025-08" db="UniProtKB">
        <authorList>
            <consortium name="Ensembl"/>
        </authorList>
    </citation>
    <scope>IDENTIFICATION</scope>
</reference>
<accession>A0A3B4AUS1</accession>
<evidence type="ECO:0000313" key="3">
    <source>
        <dbReference type="Proteomes" id="UP000261520"/>
    </source>
</evidence>
<sequence>MCTCRALFWLKAFHAFKLIPVCVRLSLEQDEQLKTLGFWELGDGPGCEVNCTGTFKCVARLKALLQTGHTWQRSLELAFGNIWLHPL</sequence>
<dbReference type="Proteomes" id="UP000261520">
    <property type="component" value="Unplaced"/>
</dbReference>
<keyword evidence="3" id="KW-1185">Reference proteome</keyword>
<evidence type="ECO:0000256" key="1">
    <source>
        <dbReference type="SAM" id="SignalP"/>
    </source>
</evidence>
<dbReference type="AlphaFoldDB" id="A0A3B4AUS1"/>
<feature type="signal peptide" evidence="1">
    <location>
        <begin position="1"/>
        <end position="24"/>
    </location>
</feature>
<protein>
    <submittedName>
        <fullName evidence="2">Uncharacterized protein</fullName>
    </submittedName>
</protein>
<reference evidence="2" key="2">
    <citation type="submission" date="2025-09" db="UniProtKB">
        <authorList>
            <consortium name="Ensembl"/>
        </authorList>
    </citation>
    <scope>IDENTIFICATION</scope>
</reference>
<name>A0A3B4AUS1_9GOBI</name>